<name>A0AAV5TFZ5_9BILA</name>
<keyword evidence="2" id="KW-1185">Reference proteome</keyword>
<feature type="non-terminal residue" evidence="1">
    <location>
        <position position="84"/>
    </location>
</feature>
<gene>
    <name evidence="1" type="ORF">PENTCL1PPCAC_13606</name>
</gene>
<dbReference type="EMBL" id="BTSX01000003">
    <property type="protein sequence ID" value="GMS91431.1"/>
    <property type="molecule type" value="Genomic_DNA"/>
</dbReference>
<organism evidence="1 2">
    <name type="scientific">Pristionchus entomophagus</name>
    <dbReference type="NCBI Taxonomy" id="358040"/>
    <lineage>
        <taxon>Eukaryota</taxon>
        <taxon>Metazoa</taxon>
        <taxon>Ecdysozoa</taxon>
        <taxon>Nematoda</taxon>
        <taxon>Chromadorea</taxon>
        <taxon>Rhabditida</taxon>
        <taxon>Rhabditina</taxon>
        <taxon>Diplogasteromorpha</taxon>
        <taxon>Diplogasteroidea</taxon>
        <taxon>Neodiplogasteridae</taxon>
        <taxon>Pristionchus</taxon>
    </lineage>
</organism>
<accession>A0AAV5TFZ5</accession>
<dbReference type="AlphaFoldDB" id="A0AAV5TFZ5"/>
<comment type="caution">
    <text evidence="1">The sequence shown here is derived from an EMBL/GenBank/DDBJ whole genome shotgun (WGS) entry which is preliminary data.</text>
</comment>
<reference evidence="1" key="1">
    <citation type="submission" date="2023-10" db="EMBL/GenBank/DDBJ databases">
        <title>Genome assembly of Pristionchus species.</title>
        <authorList>
            <person name="Yoshida K."/>
            <person name="Sommer R.J."/>
        </authorList>
    </citation>
    <scope>NUCLEOTIDE SEQUENCE</scope>
    <source>
        <strain evidence="1">RS0144</strain>
    </source>
</reference>
<feature type="non-terminal residue" evidence="1">
    <location>
        <position position="1"/>
    </location>
</feature>
<evidence type="ECO:0000313" key="2">
    <source>
        <dbReference type="Proteomes" id="UP001432027"/>
    </source>
</evidence>
<sequence length="84" mass="9669">GGSRVLIRIDDLYFNLAENQLCELLQLRSRLFSGISIDLFSLQVDQHITMVFVREFITNFKIHNLHFCVVSAIELENSLQIMAA</sequence>
<protein>
    <submittedName>
        <fullName evidence="1">Uncharacterized protein</fullName>
    </submittedName>
</protein>
<dbReference type="Proteomes" id="UP001432027">
    <property type="component" value="Unassembled WGS sequence"/>
</dbReference>
<proteinExistence type="predicted"/>
<evidence type="ECO:0000313" key="1">
    <source>
        <dbReference type="EMBL" id="GMS91431.1"/>
    </source>
</evidence>